<evidence type="ECO:0000256" key="14">
    <source>
        <dbReference type="ARBA" id="ARBA00023180"/>
    </source>
</evidence>
<protein>
    <recommendedName>
        <fullName evidence="4">tripeptidyl-peptidase II</fullName>
        <ecNumber evidence="4">3.4.14.10</ecNumber>
    </recommendedName>
</protein>
<feature type="domain" description="Peptidase S53" evidence="17">
    <location>
        <begin position="225"/>
        <end position="606"/>
    </location>
</feature>
<keyword evidence="7 15" id="KW-0479">Metal-binding</keyword>
<dbReference type="PROSITE" id="PS51695">
    <property type="entry name" value="SEDOLISIN"/>
    <property type="match status" value="1"/>
</dbReference>
<evidence type="ECO:0000256" key="5">
    <source>
        <dbReference type="ARBA" id="ARBA00022525"/>
    </source>
</evidence>
<dbReference type="EMBL" id="RWJN01000029">
    <property type="protein sequence ID" value="TCD70006.1"/>
    <property type="molecule type" value="Genomic_DNA"/>
</dbReference>
<evidence type="ECO:0000313" key="18">
    <source>
        <dbReference type="EMBL" id="TCD70006.1"/>
    </source>
</evidence>
<evidence type="ECO:0000256" key="10">
    <source>
        <dbReference type="ARBA" id="ARBA00022825"/>
    </source>
</evidence>
<evidence type="ECO:0000256" key="13">
    <source>
        <dbReference type="ARBA" id="ARBA00023145"/>
    </source>
</evidence>
<keyword evidence="11 15" id="KW-0106">Calcium</keyword>
<dbReference type="CDD" id="cd11377">
    <property type="entry name" value="Pro-peptidase_S53"/>
    <property type="match status" value="1"/>
</dbReference>
<sequence>MKLSAAFVVLSFAALAAAIPSHSYPHIHQLKESISSPDGWVQNGRAPRDAIIELRIVLPQSNWEELERHLYEVSDPMHSRYGQHLSVDEVNALLAPHQDSTTAVDEWLATHGFTEADVSRSPAKDWVKVKVPISVAESMMDTEYHVWTHPGTGKSIMRTTTYSLPSSVHGHIEFIQPTTLFSSPRGMAASFRQVVAAPPDPPANSTPIAVPSAYNGHVDASCNETITLSCLQQLYNAVGYTPSADNGNQIGITGYLAQFANLADLQSFYADQRPDALNSSFTFVSVNGGLNNQTQEAAGVEANLDVQYAFGLTHPTPGTFWSTAGSPPFTPDELEPDNESEPYANWLDYVLSHPNPPQTISTSYGDSEQTVPESYASSVCRQFAQLGARGVSVLFSSGDFGVGDNDPDPSTTKCHSNDGNNTLKFLPIFPASCPFVTAVGGTTQVPEIAANFSEGGFSDRFARPSYQNDAVSSYLNQKLPNGTYAGLYNSSGRAYPDVSAQSDNFRFFFTGTPHLVGGTSAASPTFAAIVSLLNDARLSNHMPPLGFLNPLLYKIAEQYPNAFNDITVGNNPGCGTPGFNATTGWDPVTGLGTPNFAVLKDIVTRNGTFA</sequence>
<dbReference type="CDD" id="cd04056">
    <property type="entry name" value="Peptidases_S53"/>
    <property type="match status" value="1"/>
</dbReference>
<dbReference type="PROSITE" id="PS00138">
    <property type="entry name" value="SUBTILASE_SER"/>
    <property type="match status" value="1"/>
</dbReference>
<keyword evidence="19" id="KW-1185">Reference proteome</keyword>
<feature type="active site" description="Charge relay system" evidence="15">
    <location>
        <position position="305"/>
    </location>
</feature>
<dbReference type="SUPFAM" id="SSF54897">
    <property type="entry name" value="Protease propeptides/inhibitors"/>
    <property type="match status" value="1"/>
</dbReference>
<dbReference type="EC" id="3.4.14.10" evidence="4"/>
<comment type="cofactor">
    <cofactor evidence="15">
        <name>Ca(2+)</name>
        <dbReference type="ChEBI" id="CHEBI:29108"/>
    </cofactor>
    <text evidence="15">Binds 1 Ca(2+) ion per subunit.</text>
</comment>
<dbReference type="GO" id="GO:0046872">
    <property type="term" value="F:metal ion binding"/>
    <property type="evidence" value="ECO:0007669"/>
    <property type="project" value="UniProtKB-UniRule"/>
</dbReference>
<proteinExistence type="predicted"/>
<feature type="active site" description="Charge relay system" evidence="15">
    <location>
        <position position="520"/>
    </location>
</feature>
<dbReference type="PANTHER" id="PTHR14218:SF15">
    <property type="entry name" value="TRIPEPTIDYL-PEPTIDASE 1"/>
    <property type="match status" value="1"/>
</dbReference>
<dbReference type="GO" id="GO:0004252">
    <property type="term" value="F:serine-type endopeptidase activity"/>
    <property type="evidence" value="ECO:0007669"/>
    <property type="project" value="UniProtKB-UniRule"/>
</dbReference>
<dbReference type="SMART" id="SM00944">
    <property type="entry name" value="Pro-kuma_activ"/>
    <property type="match status" value="1"/>
</dbReference>
<evidence type="ECO:0000256" key="15">
    <source>
        <dbReference type="PROSITE-ProRule" id="PRU01032"/>
    </source>
</evidence>
<dbReference type="PANTHER" id="PTHR14218">
    <property type="entry name" value="PROTEASE S8 TRIPEPTIDYL PEPTIDASE I CLN2"/>
    <property type="match status" value="1"/>
</dbReference>
<keyword evidence="14" id="KW-0325">Glycoprotein</keyword>
<evidence type="ECO:0000256" key="12">
    <source>
        <dbReference type="ARBA" id="ARBA00023026"/>
    </source>
</evidence>
<keyword evidence="10 15" id="KW-0720">Serine protease</keyword>
<feature type="signal peptide" evidence="16">
    <location>
        <begin position="1"/>
        <end position="18"/>
    </location>
</feature>
<dbReference type="InterPro" id="IPR023828">
    <property type="entry name" value="Peptidase_S8_Ser-AS"/>
</dbReference>
<evidence type="ECO:0000256" key="9">
    <source>
        <dbReference type="ARBA" id="ARBA00022801"/>
    </source>
</evidence>
<evidence type="ECO:0000259" key="17">
    <source>
        <dbReference type="PROSITE" id="PS51695"/>
    </source>
</evidence>
<comment type="subcellular location">
    <subcellularLocation>
        <location evidence="3">Secreted</location>
        <location evidence="3">Extracellular space</location>
    </subcellularLocation>
</comment>
<keyword evidence="5" id="KW-0964">Secreted</keyword>
<keyword evidence="13" id="KW-0865">Zymogen</keyword>
<dbReference type="Proteomes" id="UP000292702">
    <property type="component" value="Unassembled WGS sequence"/>
</dbReference>
<dbReference type="SUPFAM" id="SSF52743">
    <property type="entry name" value="Subtilisin-like"/>
    <property type="match status" value="1"/>
</dbReference>
<comment type="function">
    <text evidence="2">Secreted tripeptidyl-peptidase which degrades proteins at acidic pHs and is involved in virulence.</text>
</comment>
<keyword evidence="9 15" id="KW-0378">Hydrolase</keyword>
<dbReference type="GO" id="GO:0005576">
    <property type="term" value="C:extracellular region"/>
    <property type="evidence" value="ECO:0007669"/>
    <property type="project" value="UniProtKB-SubCell"/>
</dbReference>
<evidence type="ECO:0000256" key="2">
    <source>
        <dbReference type="ARBA" id="ARBA00002451"/>
    </source>
</evidence>
<dbReference type="FunFam" id="3.40.50.200:FF:000015">
    <property type="entry name" value="Tripeptidyl peptidase A"/>
    <property type="match status" value="1"/>
</dbReference>
<evidence type="ECO:0000256" key="6">
    <source>
        <dbReference type="ARBA" id="ARBA00022670"/>
    </source>
</evidence>
<dbReference type="Pfam" id="PF00082">
    <property type="entry name" value="Peptidase_S8"/>
    <property type="match status" value="1"/>
</dbReference>
<feature type="binding site" evidence="15">
    <location>
        <position position="584"/>
    </location>
    <ligand>
        <name>Ca(2+)</name>
        <dbReference type="ChEBI" id="CHEBI:29108"/>
    </ligand>
</feature>
<dbReference type="InterPro" id="IPR050819">
    <property type="entry name" value="Tripeptidyl-peptidase_I"/>
</dbReference>
<dbReference type="GO" id="GO:0008240">
    <property type="term" value="F:tripeptidyl-peptidase activity"/>
    <property type="evidence" value="ECO:0007669"/>
    <property type="project" value="UniProtKB-EC"/>
</dbReference>
<comment type="catalytic activity">
    <reaction evidence="1">
        <text>Release of an N-terminal tripeptide from a polypeptide.</text>
        <dbReference type="EC" id="3.4.14.10"/>
    </reaction>
</comment>
<name>A0A4R0RQG7_9APHY</name>
<dbReference type="Gene3D" id="3.40.50.200">
    <property type="entry name" value="Peptidase S8/S53 domain"/>
    <property type="match status" value="1"/>
</dbReference>
<reference evidence="18 19" key="1">
    <citation type="submission" date="2018-11" db="EMBL/GenBank/DDBJ databases">
        <title>Genome assembly of Steccherinum ochraceum LE-BIN_3174, the white-rot fungus of the Steccherinaceae family (The Residual Polyporoid clade, Polyporales, Basidiomycota).</title>
        <authorList>
            <person name="Fedorova T.V."/>
            <person name="Glazunova O.A."/>
            <person name="Landesman E.O."/>
            <person name="Moiseenko K.V."/>
            <person name="Psurtseva N.V."/>
            <person name="Savinova O.S."/>
            <person name="Shakhova N.V."/>
            <person name="Tyazhelova T.V."/>
            <person name="Vasina D.V."/>
        </authorList>
    </citation>
    <scope>NUCLEOTIDE SEQUENCE [LARGE SCALE GENOMIC DNA]</scope>
    <source>
        <strain evidence="18 19">LE-BIN_3174</strain>
    </source>
</reference>
<feature type="binding site" evidence="15">
    <location>
        <position position="586"/>
    </location>
    <ligand>
        <name>Ca(2+)</name>
        <dbReference type="ChEBI" id="CHEBI:29108"/>
    </ligand>
</feature>
<evidence type="ECO:0000313" key="19">
    <source>
        <dbReference type="Proteomes" id="UP000292702"/>
    </source>
</evidence>
<dbReference type="Pfam" id="PF09286">
    <property type="entry name" value="Pro-kuma_activ"/>
    <property type="match status" value="1"/>
</dbReference>
<dbReference type="InterPro" id="IPR015366">
    <property type="entry name" value="S53_propep"/>
</dbReference>
<feature type="binding site" evidence="15">
    <location>
        <position position="566"/>
    </location>
    <ligand>
        <name>Ca(2+)</name>
        <dbReference type="ChEBI" id="CHEBI:29108"/>
    </ligand>
</feature>
<gene>
    <name evidence="18" type="ORF">EIP91_005256</name>
</gene>
<evidence type="ECO:0000256" key="3">
    <source>
        <dbReference type="ARBA" id="ARBA00004239"/>
    </source>
</evidence>
<dbReference type="InterPro" id="IPR036852">
    <property type="entry name" value="Peptidase_S8/S53_dom_sf"/>
</dbReference>
<evidence type="ECO:0000256" key="16">
    <source>
        <dbReference type="SAM" id="SignalP"/>
    </source>
</evidence>
<keyword evidence="8 16" id="KW-0732">Signal</keyword>
<evidence type="ECO:0000256" key="11">
    <source>
        <dbReference type="ARBA" id="ARBA00022837"/>
    </source>
</evidence>
<feature type="active site" description="Charge relay system" evidence="15">
    <location>
        <position position="301"/>
    </location>
</feature>
<dbReference type="InterPro" id="IPR030400">
    <property type="entry name" value="Sedolisin_dom"/>
</dbReference>
<keyword evidence="6 15" id="KW-0645">Protease</keyword>
<dbReference type="InterPro" id="IPR000209">
    <property type="entry name" value="Peptidase_S8/S53_dom"/>
</dbReference>
<organism evidence="18 19">
    <name type="scientific">Steccherinum ochraceum</name>
    <dbReference type="NCBI Taxonomy" id="92696"/>
    <lineage>
        <taxon>Eukaryota</taxon>
        <taxon>Fungi</taxon>
        <taxon>Dikarya</taxon>
        <taxon>Basidiomycota</taxon>
        <taxon>Agaricomycotina</taxon>
        <taxon>Agaricomycetes</taxon>
        <taxon>Polyporales</taxon>
        <taxon>Steccherinaceae</taxon>
        <taxon>Steccherinum</taxon>
    </lineage>
</organism>
<evidence type="ECO:0000256" key="1">
    <source>
        <dbReference type="ARBA" id="ARBA00001910"/>
    </source>
</evidence>
<feature type="chain" id="PRO_5020727790" description="tripeptidyl-peptidase II" evidence="16">
    <location>
        <begin position="19"/>
        <end position="610"/>
    </location>
</feature>
<dbReference type="AlphaFoldDB" id="A0A4R0RQG7"/>
<keyword evidence="12" id="KW-0843">Virulence</keyword>
<evidence type="ECO:0000256" key="4">
    <source>
        <dbReference type="ARBA" id="ARBA00012462"/>
    </source>
</evidence>
<accession>A0A4R0RQG7</accession>
<feature type="binding site" evidence="15">
    <location>
        <position position="565"/>
    </location>
    <ligand>
        <name>Ca(2+)</name>
        <dbReference type="ChEBI" id="CHEBI:29108"/>
    </ligand>
</feature>
<dbReference type="STRING" id="92696.A0A4R0RQG7"/>
<evidence type="ECO:0000256" key="7">
    <source>
        <dbReference type="ARBA" id="ARBA00022723"/>
    </source>
</evidence>
<comment type="caution">
    <text evidence="18">The sequence shown here is derived from an EMBL/GenBank/DDBJ whole genome shotgun (WGS) entry which is preliminary data.</text>
</comment>
<dbReference type="OrthoDB" id="409122at2759"/>
<dbReference type="GO" id="GO:0006508">
    <property type="term" value="P:proteolysis"/>
    <property type="evidence" value="ECO:0007669"/>
    <property type="project" value="UniProtKB-KW"/>
</dbReference>
<evidence type="ECO:0000256" key="8">
    <source>
        <dbReference type="ARBA" id="ARBA00022729"/>
    </source>
</evidence>